<dbReference type="Proteomes" id="UP000054408">
    <property type="component" value="Unassembled WGS sequence"/>
</dbReference>
<feature type="compositionally biased region" description="Low complexity" evidence="4">
    <location>
        <begin position="184"/>
        <end position="232"/>
    </location>
</feature>
<dbReference type="SUPFAM" id="SSF57667">
    <property type="entry name" value="beta-beta-alpha zinc fingers"/>
    <property type="match status" value="1"/>
</dbReference>
<keyword evidence="1" id="KW-0479">Metal-binding</keyword>
<organism evidence="6 7">
    <name type="scientific">Thecamonas trahens ATCC 50062</name>
    <dbReference type="NCBI Taxonomy" id="461836"/>
    <lineage>
        <taxon>Eukaryota</taxon>
        <taxon>Apusozoa</taxon>
        <taxon>Apusomonadida</taxon>
        <taxon>Apusomonadidae</taxon>
        <taxon>Thecamonas</taxon>
    </lineage>
</organism>
<keyword evidence="7" id="KW-1185">Reference proteome</keyword>
<dbReference type="OrthoDB" id="76567at2759"/>
<accession>A0A0L0D377</accession>
<dbReference type="InterPro" id="IPR013085">
    <property type="entry name" value="U1-CZ_Znf_C2H2"/>
</dbReference>
<evidence type="ECO:0000256" key="1">
    <source>
        <dbReference type="ARBA" id="ARBA00022723"/>
    </source>
</evidence>
<evidence type="ECO:0000256" key="4">
    <source>
        <dbReference type="SAM" id="MobiDB-lite"/>
    </source>
</evidence>
<proteinExistence type="predicted"/>
<name>A0A0L0D377_THETB</name>
<dbReference type="GeneID" id="25562812"/>
<evidence type="ECO:0000256" key="2">
    <source>
        <dbReference type="ARBA" id="ARBA00022771"/>
    </source>
</evidence>
<feature type="compositionally biased region" description="Pro residues" evidence="4">
    <location>
        <begin position="166"/>
        <end position="183"/>
    </location>
</feature>
<evidence type="ECO:0000313" key="7">
    <source>
        <dbReference type="Proteomes" id="UP000054408"/>
    </source>
</evidence>
<dbReference type="Pfam" id="PF06220">
    <property type="entry name" value="zf-U1"/>
    <property type="match status" value="1"/>
</dbReference>
<evidence type="ECO:0000259" key="5">
    <source>
        <dbReference type="Pfam" id="PF06220"/>
    </source>
</evidence>
<dbReference type="RefSeq" id="XP_013760042.1">
    <property type="nucleotide sequence ID" value="XM_013904588.1"/>
</dbReference>
<keyword evidence="3" id="KW-0862">Zinc</keyword>
<sequence length="264" mass="28709">MPNCDYCDKFLVRGTASERISHNTGWRHTDVVRQYYQELLDEVPRLKALSASIAVKAVFDTPPPNMRHGSPPEEFVAPKDWDSPPPPMVPLHVLGLGGPPAHGHPLHPHQPHPHMAPLMQQHPPPHHMMQHPPHPGMHMPMSIPGGHAMPIHPQQQIHPAHYPPHMAGPPPAAAYPVPSPYPGAHPAHQAHAMPPQHQQQFPPQDPAAAAAEQARVQARIHAAAAATGANPHDASRKRALEPEPENAPALGQDPSKRQKTLASS</sequence>
<reference evidence="6 7" key="1">
    <citation type="submission" date="2010-05" db="EMBL/GenBank/DDBJ databases">
        <title>The Genome Sequence of Thecamonas trahens ATCC 50062.</title>
        <authorList>
            <consortium name="The Broad Institute Genome Sequencing Platform"/>
            <person name="Russ C."/>
            <person name="Cuomo C."/>
            <person name="Shea T."/>
            <person name="Young S.K."/>
            <person name="Zeng Q."/>
            <person name="Koehrsen M."/>
            <person name="Haas B."/>
            <person name="Borodovsky M."/>
            <person name="Guigo R."/>
            <person name="Alvarado L."/>
            <person name="Berlin A."/>
            <person name="Bochicchio J."/>
            <person name="Borenstein D."/>
            <person name="Chapman S."/>
            <person name="Chen Z."/>
            <person name="Freedman E."/>
            <person name="Gellesch M."/>
            <person name="Goldberg J."/>
            <person name="Griggs A."/>
            <person name="Gujja S."/>
            <person name="Heilman E."/>
            <person name="Heiman D."/>
            <person name="Hepburn T."/>
            <person name="Howarth C."/>
            <person name="Jen D."/>
            <person name="Larson L."/>
            <person name="Mehta T."/>
            <person name="Park D."/>
            <person name="Pearson M."/>
            <person name="Roberts A."/>
            <person name="Saif S."/>
            <person name="Shenoy N."/>
            <person name="Sisk P."/>
            <person name="Stolte C."/>
            <person name="Sykes S."/>
            <person name="Thomson T."/>
            <person name="Walk T."/>
            <person name="White J."/>
            <person name="Yandava C."/>
            <person name="Burger G."/>
            <person name="Gray M.W."/>
            <person name="Holland P.W.H."/>
            <person name="King N."/>
            <person name="Lang F.B.F."/>
            <person name="Roger A.J."/>
            <person name="Ruiz-Trillo I."/>
            <person name="Lander E."/>
            <person name="Nusbaum C."/>
        </authorList>
    </citation>
    <scope>NUCLEOTIDE SEQUENCE [LARGE SCALE GENOMIC DNA]</scope>
    <source>
        <strain evidence="6 7">ATCC 50062</strain>
    </source>
</reference>
<dbReference type="GO" id="GO:0008270">
    <property type="term" value="F:zinc ion binding"/>
    <property type="evidence" value="ECO:0007669"/>
    <property type="project" value="UniProtKB-KW"/>
</dbReference>
<keyword evidence="2" id="KW-0863">Zinc-finger</keyword>
<evidence type="ECO:0000313" key="6">
    <source>
        <dbReference type="EMBL" id="KNC46764.1"/>
    </source>
</evidence>
<protein>
    <recommendedName>
        <fullName evidence="5">U1-C C2H2-type zinc finger domain-containing protein</fullName>
    </recommendedName>
</protein>
<dbReference type="Gene3D" id="3.30.160.60">
    <property type="entry name" value="Classic Zinc Finger"/>
    <property type="match status" value="1"/>
</dbReference>
<gene>
    <name evidence="6" type="ORF">AMSG_03192</name>
</gene>
<feature type="domain" description="U1-C C2H2-type zinc finger" evidence="5">
    <location>
        <begin position="4"/>
        <end position="36"/>
    </location>
</feature>
<dbReference type="OMA" id="ISHNTGW"/>
<dbReference type="EMBL" id="GL349444">
    <property type="protein sequence ID" value="KNC46764.1"/>
    <property type="molecule type" value="Genomic_DNA"/>
</dbReference>
<feature type="region of interest" description="Disordered" evidence="4">
    <location>
        <begin position="155"/>
        <end position="264"/>
    </location>
</feature>
<evidence type="ECO:0000256" key="3">
    <source>
        <dbReference type="ARBA" id="ARBA00022833"/>
    </source>
</evidence>
<dbReference type="STRING" id="461836.A0A0L0D377"/>
<dbReference type="InterPro" id="IPR036236">
    <property type="entry name" value="Znf_C2H2_sf"/>
</dbReference>
<dbReference type="AlphaFoldDB" id="A0A0L0D377"/>